<dbReference type="PANTHER" id="PTHR12905:SF0">
    <property type="entry name" value="CALCINEURIN-LIKE PHOSPHOESTERASE DOMAIN-CONTAINING PROTEIN"/>
    <property type="match status" value="1"/>
</dbReference>
<keyword evidence="3" id="KW-1185">Reference proteome</keyword>
<gene>
    <name evidence="2" type="ORF">IV203_018422</name>
</gene>
<feature type="domain" description="Calcineurin-like phosphoesterase" evidence="1">
    <location>
        <begin position="58"/>
        <end position="258"/>
    </location>
</feature>
<reference evidence="2" key="2">
    <citation type="submission" date="2021-04" db="EMBL/GenBank/DDBJ databases">
        <authorList>
            <person name="Podell S."/>
        </authorList>
    </citation>
    <scope>NUCLEOTIDE SEQUENCE</scope>
    <source>
        <strain evidence="2">Hildebrandi</strain>
    </source>
</reference>
<protein>
    <submittedName>
        <fullName evidence="2">Metallophosphoesterase domain containing protein</fullName>
    </submittedName>
</protein>
<proteinExistence type="predicted"/>
<sequence>MLLAKLHQRSIRTVQMLSTLRREWKEIIKDDAVDPLNQFLQVPRRRPKFEDSSTDCTRIVCMSDTHGMHNDIPFLPKGDVLVHAGDITKYGETGAVQCLSRYFEKQKELFGFQQILCIAGNHDMTFHPDYYEQTWSRHIRPFDAMETRDALQHCHYLEDSATNLLKNTSQIPSGRSTVYGSPWTPNFFQWAFNLERGEALQQVWSRIPEATDVLITHGPPKGRGDMTLHSGHFGCQDLLQEIQQRVRPRLHIYGHIHEGYGTSFDGHTLYVNASSLDIAYEAINPCIVIDLPRDLSRSAKLVEPYCRLQDVGEFVGWLQHNNYLTLAQAWETKMQQHSSAFPLPMSSNIFSGSGSYHSLCDFLGWKRRKHRPARRELRIALCQLYAESFF</sequence>
<dbReference type="Proteomes" id="UP000693970">
    <property type="component" value="Unassembled WGS sequence"/>
</dbReference>
<accession>A0A9K3M212</accession>
<name>A0A9K3M212_9STRA</name>
<dbReference type="PANTHER" id="PTHR12905">
    <property type="entry name" value="METALLOPHOSPHOESTERASE"/>
    <property type="match status" value="1"/>
</dbReference>
<dbReference type="GO" id="GO:0016787">
    <property type="term" value="F:hydrolase activity"/>
    <property type="evidence" value="ECO:0007669"/>
    <property type="project" value="InterPro"/>
</dbReference>
<dbReference type="CDD" id="cd07379">
    <property type="entry name" value="MPP_239FB"/>
    <property type="match status" value="1"/>
</dbReference>
<comment type="caution">
    <text evidence="2">The sequence shown here is derived from an EMBL/GenBank/DDBJ whole genome shotgun (WGS) entry which is preliminary data.</text>
</comment>
<reference evidence="2" key="1">
    <citation type="journal article" date="2021" name="Sci. Rep.">
        <title>Diploid genomic architecture of Nitzschia inconspicua, an elite biomass production diatom.</title>
        <authorList>
            <person name="Oliver A."/>
            <person name="Podell S."/>
            <person name="Pinowska A."/>
            <person name="Traller J.C."/>
            <person name="Smith S.R."/>
            <person name="McClure R."/>
            <person name="Beliaev A."/>
            <person name="Bohutskyi P."/>
            <person name="Hill E.A."/>
            <person name="Rabines A."/>
            <person name="Zheng H."/>
            <person name="Allen L.Z."/>
            <person name="Kuo A."/>
            <person name="Grigoriev I.V."/>
            <person name="Allen A.E."/>
            <person name="Hazlebeck D."/>
            <person name="Allen E.E."/>
        </authorList>
    </citation>
    <scope>NUCLEOTIDE SEQUENCE</scope>
    <source>
        <strain evidence="2">Hildebrandi</strain>
    </source>
</reference>
<evidence type="ECO:0000259" key="1">
    <source>
        <dbReference type="Pfam" id="PF00149"/>
    </source>
</evidence>
<evidence type="ECO:0000313" key="2">
    <source>
        <dbReference type="EMBL" id="KAG7372279.1"/>
    </source>
</evidence>
<dbReference type="InterPro" id="IPR004843">
    <property type="entry name" value="Calcineurin-like_PHP"/>
</dbReference>
<dbReference type="OrthoDB" id="47015at2759"/>
<dbReference type="InterPro" id="IPR051693">
    <property type="entry name" value="UPF0046_metallophosphoest"/>
</dbReference>
<dbReference type="AlphaFoldDB" id="A0A9K3M212"/>
<evidence type="ECO:0000313" key="3">
    <source>
        <dbReference type="Proteomes" id="UP000693970"/>
    </source>
</evidence>
<dbReference type="Pfam" id="PF00149">
    <property type="entry name" value="Metallophos"/>
    <property type="match status" value="1"/>
</dbReference>
<dbReference type="EMBL" id="JAGRRH010000003">
    <property type="protein sequence ID" value="KAG7372279.1"/>
    <property type="molecule type" value="Genomic_DNA"/>
</dbReference>
<organism evidence="2 3">
    <name type="scientific">Nitzschia inconspicua</name>
    <dbReference type="NCBI Taxonomy" id="303405"/>
    <lineage>
        <taxon>Eukaryota</taxon>
        <taxon>Sar</taxon>
        <taxon>Stramenopiles</taxon>
        <taxon>Ochrophyta</taxon>
        <taxon>Bacillariophyta</taxon>
        <taxon>Bacillariophyceae</taxon>
        <taxon>Bacillariophycidae</taxon>
        <taxon>Bacillariales</taxon>
        <taxon>Bacillariaceae</taxon>
        <taxon>Nitzschia</taxon>
    </lineage>
</organism>